<evidence type="ECO:0000313" key="2">
    <source>
        <dbReference type="EMBL" id="KAK7502904.1"/>
    </source>
</evidence>
<organism evidence="2 3">
    <name type="scientific">Batillaria attramentaria</name>
    <dbReference type="NCBI Taxonomy" id="370345"/>
    <lineage>
        <taxon>Eukaryota</taxon>
        <taxon>Metazoa</taxon>
        <taxon>Spiralia</taxon>
        <taxon>Lophotrochozoa</taxon>
        <taxon>Mollusca</taxon>
        <taxon>Gastropoda</taxon>
        <taxon>Caenogastropoda</taxon>
        <taxon>Sorbeoconcha</taxon>
        <taxon>Cerithioidea</taxon>
        <taxon>Batillariidae</taxon>
        <taxon>Batillaria</taxon>
    </lineage>
</organism>
<sequence length="93" mass="10534">MLVSIHRKTPVSLSGRRGLLQDTAEPGVSLLSVDEVRRDLLSSKDRWLCVCTPKDFAVRKRNEEMLSSFMTFKRPPTHGARSRRGDTGEMNCD</sequence>
<evidence type="ECO:0000256" key="1">
    <source>
        <dbReference type="SAM" id="MobiDB-lite"/>
    </source>
</evidence>
<gene>
    <name evidence="2" type="ORF">BaRGS_00005853</name>
</gene>
<dbReference type="Proteomes" id="UP001519460">
    <property type="component" value="Unassembled WGS sequence"/>
</dbReference>
<accession>A0ABD0LTK6</accession>
<feature type="region of interest" description="Disordered" evidence="1">
    <location>
        <begin position="69"/>
        <end position="93"/>
    </location>
</feature>
<evidence type="ECO:0000313" key="3">
    <source>
        <dbReference type="Proteomes" id="UP001519460"/>
    </source>
</evidence>
<protein>
    <submittedName>
        <fullName evidence="2">Uncharacterized protein</fullName>
    </submittedName>
</protein>
<reference evidence="2 3" key="1">
    <citation type="journal article" date="2023" name="Sci. Data">
        <title>Genome assembly of the Korean intertidal mud-creeper Batillaria attramentaria.</title>
        <authorList>
            <person name="Patra A.K."/>
            <person name="Ho P.T."/>
            <person name="Jun S."/>
            <person name="Lee S.J."/>
            <person name="Kim Y."/>
            <person name="Won Y.J."/>
        </authorList>
    </citation>
    <scope>NUCLEOTIDE SEQUENCE [LARGE SCALE GENOMIC DNA]</scope>
    <source>
        <strain evidence="2">Wonlab-2016</strain>
    </source>
</reference>
<name>A0ABD0LTK6_9CAEN</name>
<keyword evidence="3" id="KW-1185">Reference proteome</keyword>
<comment type="caution">
    <text evidence="2">The sequence shown here is derived from an EMBL/GenBank/DDBJ whole genome shotgun (WGS) entry which is preliminary data.</text>
</comment>
<proteinExistence type="predicted"/>
<dbReference type="EMBL" id="JACVVK020000023">
    <property type="protein sequence ID" value="KAK7502904.1"/>
    <property type="molecule type" value="Genomic_DNA"/>
</dbReference>
<dbReference type="AlphaFoldDB" id="A0ABD0LTK6"/>